<dbReference type="InterPro" id="IPR000832">
    <property type="entry name" value="GPCR_2_secretin-like"/>
</dbReference>
<gene>
    <name evidence="11" type="ORF">BaRGS_00022853</name>
</gene>
<dbReference type="Pfam" id="PF00002">
    <property type="entry name" value="7tm_2"/>
    <property type="match status" value="1"/>
</dbReference>
<keyword evidence="2 7" id="KW-0812">Transmembrane</keyword>
<feature type="transmembrane region" description="Helical" evidence="7">
    <location>
        <begin position="698"/>
        <end position="716"/>
    </location>
</feature>
<keyword evidence="3 7" id="KW-1133">Transmembrane helix</keyword>
<dbReference type="SMART" id="SM00201">
    <property type="entry name" value="SO"/>
    <property type="match status" value="1"/>
</dbReference>
<evidence type="ECO:0000256" key="6">
    <source>
        <dbReference type="SAM" id="MobiDB-lite"/>
    </source>
</evidence>
<sequence>MNLPRLHTVLPASLFVLVCSSLSHPAQSATANATSSQTLSSGFGFLPLPLPEDTENSSASQQAPSAGFGAPSLLPVGNAENVNSSGAPPLGFAGNANVGFAPSGLNDTVFSSSSGEDAGTERPTAGFGTGQRWPTLGVGGPSVPDDESVDVPGIDVSLCGLDPVFSCKDRCGQIRDAPCSCHAQCLIYNTCCHDFESECPGTRAYLSEFEQQFLGADIECPDRYHWPVIASCSPDADPEMTRRCKAAKATSVSRFIPGAMSMDDVIPVTHRPSGLHFKNVHCAGCNGLHDSILPWSGRFHCSGNPTSTKKLFQEVVNGSVYGSFCPILWEHPPLYLHTSCLPKSQLGDPASCPNQTMHDSCHSDKATGYVTATSSGTGRNVVFKNRFCLICDADQRNYRSCSPTADRELKMDGDKYFRSMRVDWDDSDKTWTLTGEEKDNYLMAMSRVTCNSSVDGSPQDCRILNCNPSYTLENETWVPLRPFPQTIVVKIQIPTHDTFGNAIDSSGLLPVVGDLLENLTAVSNAGVNTAESLVFDGDVWNITYRVFTFAETVSRLILPLESFRNQLVALAKGRHATFARFCRAIYTHHLTNDIACTLTTYDLQPDATADTALDSGSGLPNPWSFDSNFQSDRPDSGFQSFFPESQPRPQNSPAQEIWTWRNYVSIVCISLSIVGLSVRRLSQPFLSFFHTYASKLQFFLCLSLLFAYTLFMLGGFPDPGSWMCVAAAVGTHWGFLSAMLWMNVNAVQIWRNFRPCSWCRASFHKQVHLCWHLYAWLGPAVFVGPQITMDQLDPDESFSPRYGQGQCWFNGGKALLFFFIVPTCLLSAVNLVLTVLITYSVHTQKMQYGDEASSVLLEVKACFKLVVLVGVTWLLGIPVTIFDEPVLGDVFTLANATLGLFITIAIMGNRFFVRAVQDQLTRRGANKRHGYKVPQTKTSVMSSKPSASTDQCKAGSDTCDVMPGQTCDVMNGQACDVTPGDAASPAVDIQEQLQKWGAA</sequence>
<evidence type="ECO:0000256" key="8">
    <source>
        <dbReference type="SAM" id="SignalP"/>
    </source>
</evidence>
<feature type="chain" id="PRO_5044800558" description="G-protein coupled receptors family 2 profile 2 domain-containing protein" evidence="8">
    <location>
        <begin position="29"/>
        <end position="999"/>
    </location>
</feature>
<dbReference type="InterPro" id="IPR001212">
    <property type="entry name" value="Somatomedin_B_dom"/>
</dbReference>
<evidence type="ECO:0000259" key="10">
    <source>
        <dbReference type="PROSITE" id="PS50958"/>
    </source>
</evidence>
<evidence type="ECO:0008006" key="13">
    <source>
        <dbReference type="Google" id="ProtNLM"/>
    </source>
</evidence>
<dbReference type="InterPro" id="IPR036024">
    <property type="entry name" value="Somatomedin_B-like_dom_sf"/>
</dbReference>
<feature type="transmembrane region" description="Helical" evidence="7">
    <location>
        <begin position="893"/>
        <end position="913"/>
    </location>
</feature>
<dbReference type="CDD" id="cd15039">
    <property type="entry name" value="7tmB3_Methuselah-like"/>
    <property type="match status" value="1"/>
</dbReference>
<keyword evidence="5" id="KW-1015">Disulfide bond</keyword>
<evidence type="ECO:0000256" key="5">
    <source>
        <dbReference type="ARBA" id="ARBA00023157"/>
    </source>
</evidence>
<feature type="transmembrane region" description="Helical" evidence="7">
    <location>
        <begin position="862"/>
        <end position="881"/>
    </location>
</feature>
<evidence type="ECO:0000256" key="3">
    <source>
        <dbReference type="ARBA" id="ARBA00022989"/>
    </source>
</evidence>
<dbReference type="GO" id="GO:0016020">
    <property type="term" value="C:membrane"/>
    <property type="evidence" value="ECO:0007669"/>
    <property type="project" value="UniProtKB-SubCell"/>
</dbReference>
<dbReference type="EMBL" id="JACVVK020000187">
    <property type="protein sequence ID" value="KAK7485858.1"/>
    <property type="molecule type" value="Genomic_DNA"/>
</dbReference>
<evidence type="ECO:0000313" key="11">
    <source>
        <dbReference type="EMBL" id="KAK7485858.1"/>
    </source>
</evidence>
<comment type="caution">
    <text evidence="11">The sequence shown here is derived from an EMBL/GenBank/DDBJ whole genome shotgun (WGS) entry which is preliminary data.</text>
</comment>
<feature type="transmembrane region" description="Helical" evidence="7">
    <location>
        <begin position="769"/>
        <end position="788"/>
    </location>
</feature>
<evidence type="ECO:0000256" key="4">
    <source>
        <dbReference type="ARBA" id="ARBA00023136"/>
    </source>
</evidence>
<keyword evidence="12" id="KW-1185">Reference proteome</keyword>
<reference evidence="11 12" key="1">
    <citation type="journal article" date="2023" name="Sci. Data">
        <title>Genome assembly of the Korean intertidal mud-creeper Batillaria attramentaria.</title>
        <authorList>
            <person name="Patra A.K."/>
            <person name="Ho P.T."/>
            <person name="Jun S."/>
            <person name="Lee S.J."/>
            <person name="Kim Y."/>
            <person name="Won Y.J."/>
        </authorList>
    </citation>
    <scope>NUCLEOTIDE SEQUENCE [LARGE SCALE GENOMIC DNA]</scope>
    <source>
        <strain evidence="11">Wonlab-2016</strain>
    </source>
</reference>
<feature type="transmembrane region" description="Helical" evidence="7">
    <location>
        <begin position="815"/>
        <end position="841"/>
    </location>
</feature>
<dbReference type="Gene3D" id="4.10.410.20">
    <property type="match status" value="1"/>
</dbReference>
<evidence type="ECO:0000256" key="1">
    <source>
        <dbReference type="ARBA" id="ARBA00004141"/>
    </source>
</evidence>
<organism evidence="11 12">
    <name type="scientific">Batillaria attramentaria</name>
    <dbReference type="NCBI Taxonomy" id="370345"/>
    <lineage>
        <taxon>Eukaryota</taxon>
        <taxon>Metazoa</taxon>
        <taxon>Spiralia</taxon>
        <taxon>Lophotrochozoa</taxon>
        <taxon>Mollusca</taxon>
        <taxon>Gastropoda</taxon>
        <taxon>Caenogastropoda</taxon>
        <taxon>Sorbeoconcha</taxon>
        <taxon>Cerithioidea</taxon>
        <taxon>Batillariidae</taxon>
        <taxon>Batillaria</taxon>
    </lineage>
</organism>
<feature type="signal peptide" evidence="8">
    <location>
        <begin position="1"/>
        <end position="28"/>
    </location>
</feature>
<dbReference type="PROSITE" id="PS50261">
    <property type="entry name" value="G_PROTEIN_RECEP_F2_4"/>
    <property type="match status" value="1"/>
</dbReference>
<feature type="domain" description="SMB" evidence="10">
    <location>
        <begin position="163"/>
        <end position="204"/>
    </location>
</feature>
<evidence type="ECO:0000313" key="12">
    <source>
        <dbReference type="Proteomes" id="UP001519460"/>
    </source>
</evidence>
<feature type="region of interest" description="Disordered" evidence="6">
    <location>
        <begin position="109"/>
        <end position="147"/>
    </location>
</feature>
<feature type="region of interest" description="Disordered" evidence="6">
    <location>
        <begin position="44"/>
        <end position="72"/>
    </location>
</feature>
<dbReference type="AlphaFoldDB" id="A0ABD0KF60"/>
<accession>A0ABD0KF60</accession>
<dbReference type="SUPFAM" id="SSF90188">
    <property type="entry name" value="Somatomedin B domain"/>
    <property type="match status" value="1"/>
</dbReference>
<name>A0ABD0KF60_9CAEN</name>
<dbReference type="PANTHER" id="PTHR45902">
    <property type="entry name" value="LATROPHILIN RECEPTOR-LIKE PROTEIN A"/>
    <property type="match status" value="1"/>
</dbReference>
<dbReference type="SUPFAM" id="SSF81321">
    <property type="entry name" value="Family A G protein-coupled receptor-like"/>
    <property type="match status" value="1"/>
</dbReference>
<dbReference type="InterPro" id="IPR017981">
    <property type="entry name" value="GPCR_2-like_7TM"/>
</dbReference>
<feature type="transmembrane region" description="Helical" evidence="7">
    <location>
        <begin position="722"/>
        <end position="744"/>
    </location>
</feature>
<feature type="domain" description="G-protein coupled receptors family 2 profile 2" evidence="9">
    <location>
        <begin position="661"/>
        <end position="910"/>
    </location>
</feature>
<dbReference type="InterPro" id="IPR053231">
    <property type="entry name" value="GPCR_LN-TM7"/>
</dbReference>
<keyword evidence="4 7" id="KW-0472">Membrane</keyword>
<keyword evidence="8" id="KW-0732">Signal</keyword>
<evidence type="ECO:0000256" key="7">
    <source>
        <dbReference type="SAM" id="Phobius"/>
    </source>
</evidence>
<comment type="subcellular location">
    <subcellularLocation>
        <location evidence="1">Membrane</location>
        <topology evidence="1">Multi-pass membrane protein</topology>
    </subcellularLocation>
</comment>
<dbReference type="PANTHER" id="PTHR45902:SF1">
    <property type="entry name" value="LATROPHILIN RECEPTOR-LIKE PROTEIN A"/>
    <property type="match status" value="1"/>
</dbReference>
<feature type="transmembrane region" description="Helical" evidence="7">
    <location>
        <begin position="660"/>
        <end position="678"/>
    </location>
</feature>
<dbReference type="PROSITE" id="PS00524">
    <property type="entry name" value="SMB_1"/>
    <property type="match status" value="1"/>
</dbReference>
<dbReference type="Proteomes" id="UP001519460">
    <property type="component" value="Unassembled WGS sequence"/>
</dbReference>
<dbReference type="PROSITE" id="PS50958">
    <property type="entry name" value="SMB_2"/>
    <property type="match status" value="1"/>
</dbReference>
<dbReference type="Gene3D" id="1.20.1070.10">
    <property type="entry name" value="Rhodopsin 7-helix transmembrane proteins"/>
    <property type="match status" value="1"/>
</dbReference>
<dbReference type="Pfam" id="PF01033">
    <property type="entry name" value="Somatomedin_B"/>
    <property type="match status" value="1"/>
</dbReference>
<protein>
    <recommendedName>
        <fullName evidence="13">G-protein coupled receptors family 2 profile 2 domain-containing protein</fullName>
    </recommendedName>
</protein>
<evidence type="ECO:0000259" key="9">
    <source>
        <dbReference type="PROSITE" id="PS50261"/>
    </source>
</evidence>
<proteinExistence type="predicted"/>
<evidence type="ECO:0000256" key="2">
    <source>
        <dbReference type="ARBA" id="ARBA00022692"/>
    </source>
</evidence>